<accession>A0A195BC84</accession>
<keyword evidence="3" id="KW-1185">Reference proteome</keyword>
<proteinExistence type="predicted"/>
<gene>
    <name evidence="2" type="ORF">ALC53_07799</name>
</gene>
<reference evidence="2 3" key="1">
    <citation type="submission" date="2015-09" db="EMBL/GenBank/DDBJ databases">
        <title>Atta colombica WGS genome.</title>
        <authorList>
            <person name="Nygaard S."/>
            <person name="Hu H."/>
            <person name="Boomsma J."/>
            <person name="Zhang G."/>
        </authorList>
    </citation>
    <scope>NUCLEOTIDE SEQUENCE [LARGE SCALE GENOMIC DNA]</scope>
    <source>
        <strain evidence="2">Treedump-2</strain>
        <tissue evidence="2">Whole body</tissue>
    </source>
</reference>
<keyword evidence="1" id="KW-1133">Transmembrane helix</keyword>
<feature type="transmembrane region" description="Helical" evidence="1">
    <location>
        <begin position="6"/>
        <end position="28"/>
    </location>
</feature>
<sequence length="196" mass="21056">MCLSSVLLNLTLSAILRTGGSSLVILFVGGVCSGGKSGEHGAVKGSGELVLPLVCGEKRRDLFSSMLKIRRVTDPRTVECAPLRELMRINAPSTDFRFKYNTIPRALLTISYVSYIRDQSRSRMKSIIALLMIIAVVLSTTVVAEDDEYIHLPGKNCEDAPSCPDGRPCVMALPHCNSGTCGTDPVPTCGPKPSKS</sequence>
<dbReference type="AlphaFoldDB" id="A0A195BC84"/>
<evidence type="ECO:0000313" key="3">
    <source>
        <dbReference type="Proteomes" id="UP000078540"/>
    </source>
</evidence>
<dbReference type="Proteomes" id="UP000078540">
    <property type="component" value="Unassembled WGS sequence"/>
</dbReference>
<protein>
    <submittedName>
        <fullName evidence="2">Uncharacterized protein</fullName>
    </submittedName>
</protein>
<dbReference type="EMBL" id="KQ976529">
    <property type="protein sequence ID" value="KYM81805.1"/>
    <property type="molecule type" value="Genomic_DNA"/>
</dbReference>
<name>A0A195BC84_9HYME</name>
<keyword evidence="1" id="KW-0472">Membrane</keyword>
<evidence type="ECO:0000313" key="2">
    <source>
        <dbReference type="EMBL" id="KYM81805.1"/>
    </source>
</evidence>
<keyword evidence="1" id="KW-0812">Transmembrane</keyword>
<organism evidence="2 3">
    <name type="scientific">Atta colombica</name>
    <dbReference type="NCBI Taxonomy" id="520822"/>
    <lineage>
        <taxon>Eukaryota</taxon>
        <taxon>Metazoa</taxon>
        <taxon>Ecdysozoa</taxon>
        <taxon>Arthropoda</taxon>
        <taxon>Hexapoda</taxon>
        <taxon>Insecta</taxon>
        <taxon>Pterygota</taxon>
        <taxon>Neoptera</taxon>
        <taxon>Endopterygota</taxon>
        <taxon>Hymenoptera</taxon>
        <taxon>Apocrita</taxon>
        <taxon>Aculeata</taxon>
        <taxon>Formicoidea</taxon>
        <taxon>Formicidae</taxon>
        <taxon>Myrmicinae</taxon>
        <taxon>Atta</taxon>
    </lineage>
</organism>
<evidence type="ECO:0000256" key="1">
    <source>
        <dbReference type="SAM" id="Phobius"/>
    </source>
</evidence>
<feature type="transmembrane region" description="Helical" evidence="1">
    <location>
        <begin position="127"/>
        <end position="144"/>
    </location>
</feature>